<evidence type="ECO:0000256" key="3">
    <source>
        <dbReference type="ARBA" id="ARBA00022475"/>
    </source>
</evidence>
<sequence>MHINDVRHPLRRVSTFLAVVFSTLLLASINPTSAAEPSASPAPIRVIIELPNDDSGRALVNRIVPGNQEPAQPVAVSQVAEPPSIATSLQELRQRLLTLLNAVPTLPGQIQAAIRLFQADDRIDPVGLVLAVILFVAGGFVAQRIAWWSGRGLLHFVLTAPADTIRQRIKLHAGRLSMGLLALAGYLIGSLGAFILFPWPAVFRDVALILLSAALMVRLAVLVGRIVIAPGARLPHMRLLTLVTSLAWFWYYWLLGIVAVLAAGWAIIEVIRTIGASTILVDLFTAAWLGAVSIALLIMIWLRQFRSDGPPVNRLISVGFSASIILSWLLWVSGLRGAFWTVIIITHLPLTVSVARDIIRHIIIHPENERAAEDPTVLGWSVVIMQTLRNGLIVAAALLIARSWNVNLSDLAASETVTTRLIRAGIRIVIVLLVTDVIWKLVSTLIDTQMAVASRSGNEGHEQGADARRRQRLNTLLPILRNVLFLAIGAVGFLMILDAVGIQIGPLLAGAGVVGIAVGFGAQTLVKDIISGVFYLFDDAFRIGEYIQAAKYKGTVEGFSLRSIRLRHHRGPVTIVPFGELGAVQNLSRDWVIDIITLTLNYDSDLEEVRKTIKRIGVELLEDVELGPNIIEPLKMQGIEQMADYGVQIRLKFMAKPGEQFGVRRKALAMLKKTFAEKGIQFATPTVHVSGGPADAAATAAASELQRPSKVISTLEE</sequence>
<feature type="transmembrane region" description="Helical" evidence="7">
    <location>
        <begin position="421"/>
        <end position="442"/>
    </location>
</feature>
<dbReference type="InterPro" id="IPR010920">
    <property type="entry name" value="LSM_dom_sf"/>
</dbReference>
<evidence type="ECO:0000256" key="1">
    <source>
        <dbReference type="ARBA" id="ARBA00004651"/>
    </source>
</evidence>
<dbReference type="Gene3D" id="2.30.30.60">
    <property type="match status" value="1"/>
</dbReference>
<keyword evidence="3" id="KW-1003">Cell membrane</keyword>
<protein>
    <submittedName>
        <fullName evidence="12">Mechanosensitive ion channel family protein</fullName>
    </submittedName>
    <submittedName>
        <fullName evidence="11">Small-conductance mechanosensitive channel</fullName>
    </submittedName>
</protein>
<evidence type="ECO:0000259" key="9">
    <source>
        <dbReference type="Pfam" id="PF00924"/>
    </source>
</evidence>
<dbReference type="PANTHER" id="PTHR30460:SF0">
    <property type="entry name" value="MODERATE CONDUCTANCE MECHANOSENSITIVE CHANNEL YBIO"/>
    <property type="match status" value="1"/>
</dbReference>
<comment type="subcellular location">
    <subcellularLocation>
        <location evidence="1">Cell membrane</location>
        <topology evidence="1">Multi-pass membrane protein</topology>
    </subcellularLocation>
</comment>
<reference evidence="11 14" key="2">
    <citation type="submission" date="2020-08" db="EMBL/GenBank/DDBJ databases">
        <title>Genomic Encyclopedia of Type Strains, Phase III (KMG-III): the genomes of soil and plant-associated and newly described type strains.</title>
        <authorList>
            <person name="Whitman W."/>
        </authorList>
    </citation>
    <scope>NUCLEOTIDE SEQUENCE [LARGE SCALE GENOMIC DNA]</scope>
    <source>
        <strain evidence="11 14">CECT 4113</strain>
    </source>
</reference>
<dbReference type="Proteomes" id="UP000277279">
    <property type="component" value="Unassembled WGS sequence"/>
</dbReference>
<dbReference type="AlphaFoldDB" id="A0A3R9C838"/>
<dbReference type="InterPro" id="IPR023408">
    <property type="entry name" value="MscS_beta-dom_sf"/>
</dbReference>
<dbReference type="GO" id="GO:0008381">
    <property type="term" value="F:mechanosensitive monoatomic ion channel activity"/>
    <property type="evidence" value="ECO:0007669"/>
    <property type="project" value="InterPro"/>
</dbReference>
<dbReference type="SUPFAM" id="SSF82861">
    <property type="entry name" value="Mechanosensitive channel protein MscS (YggB), transmembrane region"/>
    <property type="match status" value="1"/>
</dbReference>
<dbReference type="EMBL" id="JACHXH010000008">
    <property type="protein sequence ID" value="MBB3135054.1"/>
    <property type="molecule type" value="Genomic_DNA"/>
</dbReference>
<evidence type="ECO:0000313" key="11">
    <source>
        <dbReference type="EMBL" id="MBB3135054.1"/>
    </source>
</evidence>
<feature type="transmembrane region" description="Helical" evidence="7">
    <location>
        <begin position="337"/>
        <end position="356"/>
    </location>
</feature>
<dbReference type="InterPro" id="IPR011066">
    <property type="entry name" value="MscS_channel_C_sf"/>
</dbReference>
<name>A0A3R9C838_9HYPH</name>
<comment type="caution">
    <text evidence="12">The sequence shown here is derived from an EMBL/GenBank/DDBJ whole genome shotgun (WGS) entry which is preliminary data.</text>
</comment>
<proteinExistence type="inferred from homology"/>
<feature type="transmembrane region" description="Helical" evidence="7">
    <location>
        <begin position="377"/>
        <end position="401"/>
    </location>
</feature>
<dbReference type="OrthoDB" id="9814206at2"/>
<dbReference type="Proteomes" id="UP000518315">
    <property type="component" value="Unassembled WGS sequence"/>
</dbReference>
<feature type="domain" description="Mechanosensitive ion channel MscS" evidence="9">
    <location>
        <begin position="524"/>
        <end position="589"/>
    </location>
</feature>
<dbReference type="GO" id="GO:0005886">
    <property type="term" value="C:plasma membrane"/>
    <property type="evidence" value="ECO:0007669"/>
    <property type="project" value="UniProtKB-SubCell"/>
</dbReference>
<feature type="transmembrane region" description="Helical" evidence="7">
    <location>
        <begin position="126"/>
        <end position="147"/>
    </location>
</feature>
<dbReference type="EMBL" id="RJJT01000009">
    <property type="protein sequence ID" value="RSB79003.1"/>
    <property type="molecule type" value="Genomic_DNA"/>
</dbReference>
<feature type="transmembrane region" description="Helical" evidence="7">
    <location>
        <begin position="206"/>
        <end position="228"/>
    </location>
</feature>
<feature type="domain" description="Mechanosensitive ion channel transmembrane helices 2/3" evidence="10">
    <location>
        <begin position="482"/>
        <end position="523"/>
    </location>
</feature>
<dbReference type="InterPro" id="IPR049142">
    <property type="entry name" value="MS_channel_1st"/>
</dbReference>
<evidence type="ECO:0000259" key="10">
    <source>
        <dbReference type="Pfam" id="PF21088"/>
    </source>
</evidence>
<dbReference type="Pfam" id="PF00924">
    <property type="entry name" value="MS_channel_2nd"/>
    <property type="match status" value="1"/>
</dbReference>
<feature type="transmembrane region" description="Helical" evidence="7">
    <location>
        <begin position="176"/>
        <end position="200"/>
    </location>
</feature>
<evidence type="ECO:0000313" key="13">
    <source>
        <dbReference type="Proteomes" id="UP000277279"/>
    </source>
</evidence>
<accession>A0A3R9C838</accession>
<feature type="transmembrane region" description="Helical" evidence="7">
    <location>
        <begin position="249"/>
        <end position="268"/>
    </location>
</feature>
<evidence type="ECO:0000313" key="14">
    <source>
        <dbReference type="Proteomes" id="UP000518315"/>
    </source>
</evidence>
<evidence type="ECO:0000256" key="8">
    <source>
        <dbReference type="SAM" id="SignalP"/>
    </source>
</evidence>
<dbReference type="Gene3D" id="1.10.287.1260">
    <property type="match status" value="1"/>
</dbReference>
<dbReference type="RefSeq" id="WP_125845613.1">
    <property type="nucleotide sequence ID" value="NZ_JACHXH010000008.1"/>
</dbReference>
<feature type="transmembrane region" description="Helical" evidence="7">
    <location>
        <begin position="314"/>
        <end position="331"/>
    </location>
</feature>
<evidence type="ECO:0000256" key="7">
    <source>
        <dbReference type="SAM" id="Phobius"/>
    </source>
</evidence>
<feature type="transmembrane region" description="Helical" evidence="7">
    <location>
        <begin position="479"/>
        <end position="497"/>
    </location>
</feature>
<keyword evidence="14" id="KW-1185">Reference proteome</keyword>
<reference evidence="12 13" key="1">
    <citation type="submission" date="2018-11" db="EMBL/GenBank/DDBJ databases">
        <authorList>
            <person name="Huo Y."/>
        </authorList>
    </citation>
    <scope>NUCLEOTIDE SEQUENCE [LARGE SCALE GENOMIC DNA]</scope>
    <source>
        <strain evidence="12 13">DSM 30132</strain>
    </source>
</reference>
<comment type="similarity">
    <text evidence="2">Belongs to the MscS (TC 1.A.23) family.</text>
</comment>
<keyword evidence="8" id="KW-0732">Signal</keyword>
<keyword evidence="5 7" id="KW-1133">Transmembrane helix</keyword>
<dbReference type="SUPFAM" id="SSF50182">
    <property type="entry name" value="Sm-like ribonucleoproteins"/>
    <property type="match status" value="1"/>
</dbReference>
<evidence type="ECO:0000256" key="2">
    <source>
        <dbReference type="ARBA" id="ARBA00008017"/>
    </source>
</evidence>
<feature type="signal peptide" evidence="8">
    <location>
        <begin position="1"/>
        <end position="34"/>
    </location>
</feature>
<evidence type="ECO:0000256" key="6">
    <source>
        <dbReference type="ARBA" id="ARBA00023136"/>
    </source>
</evidence>
<organism evidence="12 13">
    <name type="scientific">Rhizobium pisi</name>
    <dbReference type="NCBI Taxonomy" id="574561"/>
    <lineage>
        <taxon>Bacteria</taxon>
        <taxon>Pseudomonadati</taxon>
        <taxon>Pseudomonadota</taxon>
        <taxon>Alphaproteobacteria</taxon>
        <taxon>Hyphomicrobiales</taxon>
        <taxon>Rhizobiaceae</taxon>
        <taxon>Rhizobium/Agrobacterium group</taxon>
        <taxon>Rhizobium</taxon>
    </lineage>
</organism>
<evidence type="ECO:0000256" key="5">
    <source>
        <dbReference type="ARBA" id="ARBA00022989"/>
    </source>
</evidence>
<dbReference type="InterPro" id="IPR045276">
    <property type="entry name" value="YbiO_bact"/>
</dbReference>
<gene>
    <name evidence="12" type="ORF">EFD55_13835</name>
    <name evidence="11" type="ORF">FHS26_002792</name>
</gene>
<evidence type="ECO:0000313" key="12">
    <source>
        <dbReference type="EMBL" id="RSB79003.1"/>
    </source>
</evidence>
<dbReference type="SUPFAM" id="SSF82689">
    <property type="entry name" value="Mechanosensitive channel protein MscS (YggB), C-terminal domain"/>
    <property type="match status" value="1"/>
</dbReference>
<evidence type="ECO:0000256" key="4">
    <source>
        <dbReference type="ARBA" id="ARBA00022692"/>
    </source>
</evidence>
<dbReference type="Gene3D" id="3.30.70.100">
    <property type="match status" value="1"/>
</dbReference>
<dbReference type="InterPro" id="IPR011014">
    <property type="entry name" value="MscS_channel_TM-2"/>
</dbReference>
<keyword evidence="6 7" id="KW-0472">Membrane</keyword>
<feature type="transmembrane region" description="Helical" evidence="7">
    <location>
        <begin position="503"/>
        <end position="522"/>
    </location>
</feature>
<dbReference type="InterPro" id="IPR006685">
    <property type="entry name" value="MscS_channel_2nd"/>
</dbReference>
<feature type="transmembrane region" description="Helical" evidence="7">
    <location>
        <begin position="274"/>
        <end position="302"/>
    </location>
</feature>
<dbReference type="Pfam" id="PF21088">
    <property type="entry name" value="MS_channel_1st"/>
    <property type="match status" value="1"/>
</dbReference>
<dbReference type="PANTHER" id="PTHR30460">
    <property type="entry name" value="MODERATE CONDUCTANCE MECHANOSENSITIVE CHANNEL YBIO"/>
    <property type="match status" value="1"/>
</dbReference>
<keyword evidence="4 7" id="KW-0812">Transmembrane</keyword>
<feature type="chain" id="PRO_5044600183" evidence="8">
    <location>
        <begin position="35"/>
        <end position="717"/>
    </location>
</feature>